<gene>
    <name evidence="1" type="ORF">S01H1_46152</name>
</gene>
<dbReference type="EMBL" id="BARS01029531">
    <property type="protein sequence ID" value="GAG05607.1"/>
    <property type="molecule type" value="Genomic_DNA"/>
</dbReference>
<evidence type="ECO:0000313" key="1">
    <source>
        <dbReference type="EMBL" id="GAG05607.1"/>
    </source>
</evidence>
<dbReference type="AlphaFoldDB" id="X0V2H1"/>
<comment type="caution">
    <text evidence="1">The sequence shown here is derived from an EMBL/GenBank/DDBJ whole genome shotgun (WGS) entry which is preliminary data.</text>
</comment>
<name>X0V2H1_9ZZZZ</name>
<sequence>LVIDSDYIEDDEVIRKGIAKKYYDFIDEWNMKIEFKGDFLIQYEPLDMLVLANPQDGYTYRGRIIKSIQEDNMVRFILRGKKI</sequence>
<organism evidence="1">
    <name type="scientific">marine sediment metagenome</name>
    <dbReference type="NCBI Taxonomy" id="412755"/>
    <lineage>
        <taxon>unclassified sequences</taxon>
        <taxon>metagenomes</taxon>
        <taxon>ecological metagenomes</taxon>
    </lineage>
</organism>
<protein>
    <submittedName>
        <fullName evidence="1">Uncharacterized protein</fullName>
    </submittedName>
</protein>
<feature type="non-terminal residue" evidence="1">
    <location>
        <position position="1"/>
    </location>
</feature>
<reference evidence="1" key="1">
    <citation type="journal article" date="2014" name="Front. Microbiol.">
        <title>High frequency of phylogenetically diverse reductive dehalogenase-homologous genes in deep subseafloor sedimentary metagenomes.</title>
        <authorList>
            <person name="Kawai M."/>
            <person name="Futagami T."/>
            <person name="Toyoda A."/>
            <person name="Takaki Y."/>
            <person name="Nishi S."/>
            <person name="Hori S."/>
            <person name="Arai W."/>
            <person name="Tsubouchi T."/>
            <person name="Morono Y."/>
            <person name="Uchiyama I."/>
            <person name="Ito T."/>
            <person name="Fujiyama A."/>
            <person name="Inagaki F."/>
            <person name="Takami H."/>
        </authorList>
    </citation>
    <scope>NUCLEOTIDE SEQUENCE</scope>
    <source>
        <strain evidence="1">Expedition CK06-06</strain>
    </source>
</reference>
<accession>X0V2H1</accession>
<proteinExistence type="predicted"/>